<dbReference type="InterPro" id="IPR005477">
    <property type="entry name" value="Dxylulose-5-P_synthase"/>
</dbReference>
<feature type="binding site" evidence="10">
    <location>
        <position position="176"/>
    </location>
    <ligand>
        <name>thiamine diphosphate</name>
        <dbReference type="ChEBI" id="CHEBI:58937"/>
    </ligand>
</feature>
<comment type="cofactor">
    <cofactor evidence="10">
        <name>Mg(2+)</name>
        <dbReference type="ChEBI" id="CHEBI:18420"/>
    </cofactor>
    <text evidence="10">Binds 1 Mg(2+) ion per subunit.</text>
</comment>
<dbReference type="PANTHER" id="PTHR43322">
    <property type="entry name" value="1-D-DEOXYXYLULOSE 5-PHOSPHATE SYNTHASE-RELATED"/>
    <property type="match status" value="1"/>
</dbReference>
<dbReference type="Pfam" id="PF13292">
    <property type="entry name" value="DXP_synthase_N"/>
    <property type="match status" value="1"/>
</dbReference>
<dbReference type="NCBIfam" id="TIGR00204">
    <property type="entry name" value="dxs"/>
    <property type="match status" value="1"/>
</dbReference>
<dbReference type="InterPro" id="IPR033248">
    <property type="entry name" value="Transketolase_C"/>
</dbReference>
<comment type="similarity">
    <text evidence="2 10">Belongs to the transketolase family. DXPS subfamily.</text>
</comment>
<feature type="binding site" evidence="10">
    <location>
        <position position="370"/>
    </location>
    <ligand>
        <name>thiamine diphosphate</name>
        <dbReference type="ChEBI" id="CHEBI:58937"/>
    </ligand>
</feature>
<dbReference type="InterPro" id="IPR009014">
    <property type="entry name" value="Transketo_C/PFOR_II"/>
</dbReference>
<proteinExistence type="inferred from homology"/>
<dbReference type="AlphaFoldDB" id="A0A517MF44"/>
<dbReference type="GO" id="GO:0008661">
    <property type="term" value="F:1-deoxy-D-xylulose-5-phosphate synthase activity"/>
    <property type="evidence" value="ECO:0007669"/>
    <property type="project" value="UniProtKB-UniRule"/>
</dbReference>
<dbReference type="CDD" id="cd02007">
    <property type="entry name" value="TPP_DXS"/>
    <property type="match status" value="1"/>
</dbReference>
<dbReference type="UniPathway" id="UPA00064">
    <property type="reaction ID" value="UER00091"/>
</dbReference>
<dbReference type="GO" id="GO:0005829">
    <property type="term" value="C:cytosol"/>
    <property type="evidence" value="ECO:0007669"/>
    <property type="project" value="TreeGrafter"/>
</dbReference>
<name>A0A517MF44_9BACT</name>
<dbReference type="Gene3D" id="3.40.50.970">
    <property type="match status" value="2"/>
</dbReference>
<dbReference type="SMART" id="SM00861">
    <property type="entry name" value="Transket_pyr"/>
    <property type="match status" value="1"/>
</dbReference>
<comment type="cofactor">
    <cofactor evidence="10">
        <name>thiamine diphosphate</name>
        <dbReference type="ChEBI" id="CHEBI:58937"/>
    </cofactor>
    <text evidence="10">Binds 1 thiamine pyrophosphate per subunit.</text>
</comment>
<feature type="domain" description="Transketolase-like pyrimidine-binding" evidence="11">
    <location>
        <begin position="319"/>
        <end position="483"/>
    </location>
</feature>
<evidence type="ECO:0000256" key="2">
    <source>
        <dbReference type="ARBA" id="ARBA00011081"/>
    </source>
</evidence>
<feature type="binding site" evidence="10">
    <location>
        <position position="176"/>
    </location>
    <ligand>
        <name>Mg(2+)</name>
        <dbReference type="ChEBI" id="CHEBI:18420"/>
    </ligand>
</feature>
<evidence type="ECO:0000256" key="3">
    <source>
        <dbReference type="ARBA" id="ARBA00011738"/>
    </source>
</evidence>
<gene>
    <name evidence="10 12" type="primary">dxs</name>
    <name evidence="12" type="ORF">FF011L_22800</name>
</gene>
<feature type="binding site" evidence="10">
    <location>
        <position position="74"/>
    </location>
    <ligand>
        <name>thiamine diphosphate</name>
        <dbReference type="ChEBI" id="CHEBI:58937"/>
    </ligand>
</feature>
<dbReference type="GO" id="GO:0030976">
    <property type="term" value="F:thiamine pyrophosphate binding"/>
    <property type="evidence" value="ECO:0007669"/>
    <property type="project" value="UniProtKB-UniRule"/>
</dbReference>
<evidence type="ECO:0000256" key="6">
    <source>
        <dbReference type="ARBA" id="ARBA00022842"/>
    </source>
</evidence>
<protein>
    <recommendedName>
        <fullName evidence="10">1-deoxy-D-xylulose-5-phosphate synthase</fullName>
        <ecNumber evidence="10">2.2.1.7</ecNumber>
    </recommendedName>
    <alternativeName>
        <fullName evidence="10">1-deoxyxylulose-5-phosphate synthase</fullName>
        <shortName evidence="10">DXP synthase</shortName>
        <shortName evidence="10">DXPS</shortName>
    </alternativeName>
</protein>
<feature type="binding site" evidence="10">
    <location>
        <position position="147"/>
    </location>
    <ligand>
        <name>Mg(2+)</name>
        <dbReference type="ChEBI" id="CHEBI:18420"/>
    </ligand>
</feature>
<dbReference type="FunFam" id="3.40.50.920:FF:000002">
    <property type="entry name" value="1-deoxy-D-xylulose-5-phosphate synthase"/>
    <property type="match status" value="1"/>
</dbReference>
<keyword evidence="13" id="KW-1185">Reference proteome</keyword>
<evidence type="ECO:0000256" key="8">
    <source>
        <dbReference type="ARBA" id="ARBA00023052"/>
    </source>
</evidence>
<sequence length="630" mass="68371">MHPLLSKLSSAEPLKDFSTAELNQAADEIRDVLCNLLETRTAHFASNLGVVELCLALHSTFDFRKDRLIWDTGHQVYPHKLVTGRYAEFSSIRTQGGLMGYPNPQESEYDLFMTGHAGCSVSTALGLRSGDDLMGEPERKSVAVIGDGALPSGIVFEALNNAGFLAKDLVVILNDNKMSICPRVGALAGYLDRLRSNPFYTGLKTEVVRALNHVPVFGDPAERLLAQMKEGVKAGVLGGMLFEELGLRYIGPIDGHDVGLMKKYLAMVKTMPGPVLLHVVTEKGHGYKPAAEDPVYFHTPPAFDANSGPAVANAGSGQPPYTSAVRDAILRAMDDNPKVTVMTAAMCQGTKMEPVRERFPDRFFDVGICESHAVAFAAGQCKAGMRPIVNIYSTFLQRSYDQIFQEVALQDLPVVFTLDRAGLTGPDGPTHHGVYDIGYMRLFPNIAVMAPAYAGEVEPMLQFALQHDHPSSLRYPKTSGFDFQHLPSPIELGRSETVREGTDGTLIVFGALLDAAMEAAQSLAGEMNLKVVNARFAKPLDRQMIVDALSDSPFCLTIEEGTLPGGFGSAVLEVANELGLDTRSLKRLGLPDLFVEHGKREDLLDQTGLSAEKIAASCREMVASELESRN</sequence>
<dbReference type="RefSeq" id="WP_145351661.1">
    <property type="nucleotide sequence ID" value="NZ_CP036262.1"/>
</dbReference>
<dbReference type="Proteomes" id="UP000320672">
    <property type="component" value="Chromosome"/>
</dbReference>
<dbReference type="InterPro" id="IPR005475">
    <property type="entry name" value="Transketolase-like_Pyr-bd"/>
</dbReference>
<dbReference type="SUPFAM" id="SSF52922">
    <property type="entry name" value="TK C-terminal domain-like"/>
    <property type="match status" value="1"/>
</dbReference>
<evidence type="ECO:0000256" key="1">
    <source>
        <dbReference type="ARBA" id="ARBA00004980"/>
    </source>
</evidence>
<evidence type="ECO:0000256" key="5">
    <source>
        <dbReference type="ARBA" id="ARBA00022723"/>
    </source>
</evidence>
<feature type="binding site" evidence="10">
    <location>
        <position position="287"/>
    </location>
    <ligand>
        <name>thiamine diphosphate</name>
        <dbReference type="ChEBI" id="CHEBI:58937"/>
    </ligand>
</feature>
<keyword evidence="9 10" id="KW-0414">Isoprene biosynthesis</keyword>
<reference evidence="12 13" key="1">
    <citation type="submission" date="2019-02" db="EMBL/GenBank/DDBJ databases">
        <title>Deep-cultivation of Planctomycetes and their phenomic and genomic characterization uncovers novel biology.</title>
        <authorList>
            <person name="Wiegand S."/>
            <person name="Jogler M."/>
            <person name="Boedeker C."/>
            <person name="Pinto D."/>
            <person name="Vollmers J."/>
            <person name="Rivas-Marin E."/>
            <person name="Kohn T."/>
            <person name="Peeters S.H."/>
            <person name="Heuer A."/>
            <person name="Rast P."/>
            <person name="Oberbeckmann S."/>
            <person name="Bunk B."/>
            <person name="Jeske O."/>
            <person name="Meyerdierks A."/>
            <person name="Storesund J.E."/>
            <person name="Kallscheuer N."/>
            <person name="Luecker S."/>
            <person name="Lage O.M."/>
            <person name="Pohl T."/>
            <person name="Merkel B.J."/>
            <person name="Hornburger P."/>
            <person name="Mueller R.-W."/>
            <person name="Bruemmer F."/>
            <person name="Labrenz M."/>
            <person name="Spormann A.M."/>
            <person name="Op den Camp H."/>
            <person name="Overmann J."/>
            <person name="Amann R."/>
            <person name="Jetten M.S.M."/>
            <person name="Mascher T."/>
            <person name="Medema M.H."/>
            <person name="Devos D.P."/>
            <person name="Kaster A.-K."/>
            <person name="Ovreas L."/>
            <person name="Rohde M."/>
            <person name="Galperin M.Y."/>
            <person name="Jogler C."/>
        </authorList>
    </citation>
    <scope>NUCLEOTIDE SEQUENCE [LARGE SCALE GENOMIC DNA]</scope>
    <source>
        <strain evidence="12 13">FF011L</strain>
    </source>
</reference>
<evidence type="ECO:0000256" key="4">
    <source>
        <dbReference type="ARBA" id="ARBA00022679"/>
    </source>
</evidence>
<dbReference type="GO" id="GO:0009228">
    <property type="term" value="P:thiamine biosynthetic process"/>
    <property type="evidence" value="ECO:0007669"/>
    <property type="project" value="UniProtKB-UniRule"/>
</dbReference>
<dbReference type="KEGG" id="rml:FF011L_22800"/>
<comment type="pathway">
    <text evidence="1 10">Metabolic intermediate biosynthesis; 1-deoxy-D-xylulose 5-phosphate biosynthesis; 1-deoxy-D-xylulose 5-phosphate from D-glyceraldehyde 3-phosphate and pyruvate: step 1/1.</text>
</comment>
<comment type="subunit">
    <text evidence="3 10">Homodimer.</text>
</comment>
<keyword evidence="8 10" id="KW-0786">Thiamine pyrophosphate</keyword>
<keyword evidence="6 10" id="KW-0460">Magnesium</keyword>
<dbReference type="OrthoDB" id="9803371at2"/>
<dbReference type="InterPro" id="IPR020826">
    <property type="entry name" value="Transketolase_BS"/>
</dbReference>
<evidence type="ECO:0000313" key="12">
    <source>
        <dbReference type="EMBL" id="QDS93510.1"/>
    </source>
</evidence>
<dbReference type="GO" id="GO:0000287">
    <property type="term" value="F:magnesium ion binding"/>
    <property type="evidence" value="ECO:0007669"/>
    <property type="project" value="UniProtKB-UniRule"/>
</dbReference>
<dbReference type="NCBIfam" id="NF003933">
    <property type="entry name" value="PRK05444.2-2"/>
    <property type="match status" value="1"/>
</dbReference>
<keyword evidence="4 10" id="KW-0808">Transferase</keyword>
<feature type="binding site" evidence="10">
    <location>
        <begin position="115"/>
        <end position="117"/>
    </location>
    <ligand>
        <name>thiamine diphosphate</name>
        <dbReference type="ChEBI" id="CHEBI:58937"/>
    </ligand>
</feature>
<dbReference type="EMBL" id="CP036262">
    <property type="protein sequence ID" value="QDS93510.1"/>
    <property type="molecule type" value="Genomic_DNA"/>
</dbReference>
<keyword evidence="5 10" id="KW-0479">Metal-binding</keyword>
<accession>A0A517MF44</accession>
<evidence type="ECO:0000313" key="13">
    <source>
        <dbReference type="Proteomes" id="UP000320672"/>
    </source>
</evidence>
<dbReference type="Pfam" id="PF02780">
    <property type="entry name" value="Transketolase_C"/>
    <property type="match status" value="1"/>
</dbReference>
<dbReference type="Gene3D" id="3.40.50.920">
    <property type="match status" value="1"/>
</dbReference>
<keyword evidence="7 10" id="KW-0784">Thiamine biosynthesis</keyword>
<evidence type="ECO:0000256" key="10">
    <source>
        <dbReference type="HAMAP-Rule" id="MF_00315"/>
    </source>
</evidence>
<comment type="function">
    <text evidence="10">Catalyzes the acyloin condensation reaction between C atoms 2 and 3 of pyruvate and glyceraldehyde 3-phosphate to yield 1-deoxy-D-xylulose-5-phosphate (DXP).</text>
</comment>
<feature type="binding site" evidence="10">
    <location>
        <begin position="148"/>
        <end position="149"/>
    </location>
    <ligand>
        <name>thiamine diphosphate</name>
        <dbReference type="ChEBI" id="CHEBI:58937"/>
    </ligand>
</feature>
<dbReference type="PANTHER" id="PTHR43322:SF5">
    <property type="entry name" value="1-DEOXY-D-XYLULOSE-5-PHOSPHATE SYNTHASE, CHLOROPLASTIC"/>
    <property type="match status" value="1"/>
</dbReference>
<dbReference type="CDD" id="cd07033">
    <property type="entry name" value="TPP_PYR_DXS_TK_like"/>
    <property type="match status" value="1"/>
</dbReference>
<evidence type="ECO:0000256" key="7">
    <source>
        <dbReference type="ARBA" id="ARBA00022977"/>
    </source>
</evidence>
<dbReference type="SUPFAM" id="SSF52518">
    <property type="entry name" value="Thiamin diphosphate-binding fold (THDP-binding)"/>
    <property type="match status" value="2"/>
</dbReference>
<comment type="catalytic activity">
    <reaction evidence="10">
        <text>D-glyceraldehyde 3-phosphate + pyruvate + H(+) = 1-deoxy-D-xylulose 5-phosphate + CO2</text>
        <dbReference type="Rhea" id="RHEA:12605"/>
        <dbReference type="ChEBI" id="CHEBI:15361"/>
        <dbReference type="ChEBI" id="CHEBI:15378"/>
        <dbReference type="ChEBI" id="CHEBI:16526"/>
        <dbReference type="ChEBI" id="CHEBI:57792"/>
        <dbReference type="ChEBI" id="CHEBI:59776"/>
        <dbReference type="EC" id="2.2.1.7"/>
    </reaction>
</comment>
<dbReference type="HAMAP" id="MF_00315">
    <property type="entry name" value="DXP_synth"/>
    <property type="match status" value="1"/>
</dbReference>
<dbReference type="EC" id="2.2.1.7" evidence="10"/>
<dbReference type="PROSITE" id="PS00802">
    <property type="entry name" value="TRANSKETOLASE_2"/>
    <property type="match status" value="1"/>
</dbReference>
<dbReference type="GO" id="GO:0016114">
    <property type="term" value="P:terpenoid biosynthetic process"/>
    <property type="evidence" value="ECO:0007669"/>
    <property type="project" value="UniProtKB-UniRule"/>
</dbReference>
<evidence type="ECO:0000259" key="11">
    <source>
        <dbReference type="SMART" id="SM00861"/>
    </source>
</evidence>
<dbReference type="InterPro" id="IPR029061">
    <property type="entry name" value="THDP-binding"/>
</dbReference>
<organism evidence="12 13">
    <name type="scientific">Roseimaritima multifibrata</name>
    <dbReference type="NCBI Taxonomy" id="1930274"/>
    <lineage>
        <taxon>Bacteria</taxon>
        <taxon>Pseudomonadati</taxon>
        <taxon>Planctomycetota</taxon>
        <taxon>Planctomycetia</taxon>
        <taxon>Pirellulales</taxon>
        <taxon>Pirellulaceae</taxon>
        <taxon>Roseimaritima</taxon>
    </lineage>
</organism>
<dbReference type="GO" id="GO:0019288">
    <property type="term" value="P:isopentenyl diphosphate biosynthetic process, methylerythritol 4-phosphate pathway"/>
    <property type="evidence" value="ECO:0007669"/>
    <property type="project" value="TreeGrafter"/>
</dbReference>
<evidence type="ECO:0000256" key="9">
    <source>
        <dbReference type="ARBA" id="ARBA00023229"/>
    </source>
</evidence>
<dbReference type="Pfam" id="PF02779">
    <property type="entry name" value="Transket_pyr"/>
    <property type="match status" value="1"/>
</dbReference>